<accession>A0A9N8VDE2</accession>
<comment type="caution">
    <text evidence="1">The sequence shown here is derived from an EMBL/GenBank/DDBJ whole genome shotgun (WGS) entry which is preliminary data.</text>
</comment>
<name>A0A9N8VDE2_FUNMO</name>
<protein>
    <submittedName>
        <fullName evidence="1">2361_t:CDS:1</fullName>
    </submittedName>
</protein>
<dbReference type="EMBL" id="CAJVPP010000184">
    <property type="protein sequence ID" value="CAG8452282.1"/>
    <property type="molecule type" value="Genomic_DNA"/>
</dbReference>
<dbReference type="Proteomes" id="UP000789375">
    <property type="component" value="Unassembled WGS sequence"/>
</dbReference>
<keyword evidence="2" id="KW-1185">Reference proteome</keyword>
<gene>
    <name evidence="1" type="ORF">FMOSSE_LOCUS1587</name>
</gene>
<reference evidence="1" key="1">
    <citation type="submission" date="2021-06" db="EMBL/GenBank/DDBJ databases">
        <authorList>
            <person name="Kallberg Y."/>
            <person name="Tangrot J."/>
            <person name="Rosling A."/>
        </authorList>
    </citation>
    <scope>NUCLEOTIDE SEQUENCE</scope>
    <source>
        <strain evidence="1">87-6 pot B 2015</strain>
    </source>
</reference>
<proteinExistence type="predicted"/>
<evidence type="ECO:0000313" key="1">
    <source>
        <dbReference type="EMBL" id="CAG8452282.1"/>
    </source>
</evidence>
<dbReference type="AlphaFoldDB" id="A0A9N8VDE2"/>
<feature type="non-terminal residue" evidence="1">
    <location>
        <position position="1"/>
    </location>
</feature>
<evidence type="ECO:0000313" key="2">
    <source>
        <dbReference type="Proteomes" id="UP000789375"/>
    </source>
</evidence>
<sequence length="260" mass="30154">FSYILKDILNSIAKDNISASFPIQKNHHKNSPMISTIKKKQEDSVIMFILQATLSKDQDLNVEYYNILPNLPFPFIQIPIGEINELDDLAVNIKKDQSAKSKKKIPEKSVSKVLKASISSSTGKSDAMITDFPSISPKYTGIKRKKLEAFDDLQTKHQFTDPEKVRYWKNSEKVKKVRHDLWNKMDNNDLNLLFVIETILQKAFTKEELQNQDNIKFENDRIEELLKDDRIEKLLEYDIIDHNSNELFISSDNEFENSNG</sequence>
<organism evidence="1 2">
    <name type="scientific">Funneliformis mosseae</name>
    <name type="common">Endomycorrhizal fungus</name>
    <name type="synonym">Glomus mosseae</name>
    <dbReference type="NCBI Taxonomy" id="27381"/>
    <lineage>
        <taxon>Eukaryota</taxon>
        <taxon>Fungi</taxon>
        <taxon>Fungi incertae sedis</taxon>
        <taxon>Mucoromycota</taxon>
        <taxon>Glomeromycotina</taxon>
        <taxon>Glomeromycetes</taxon>
        <taxon>Glomerales</taxon>
        <taxon>Glomeraceae</taxon>
        <taxon>Funneliformis</taxon>
    </lineage>
</organism>